<dbReference type="InParanoid" id="A8P7Z3"/>
<sequence length="411" mass="47255">MSEAAPILPAISVDIPLAKFKKIRNWDPRKEPMPKREPPGLKEKLFDSYFTEFTAFYLHVANLMEMDHRATVAQGVVYDTEDEGTLKVLFDRIVYLEGEWRESVKTKDRLHAQGFSREISETVKAYDSRRRASSRKAYKLLQTKVALRSPGYRILLKKRRLEASLFYAFHRIQKFNADFNEDVVADFARWMRNVSRQKPVFWLRGHDRCGKTVITYYFAQRCKDNAALAASYRFTDNINFEEFQTDFIASVVGEMSSYLGDSFSESLARLTDKLDLANPVVEREFLSRPLKDQLNELVVPAFNALPEDEKRPLLVVLDGIERCGDPECWALASLFDFITEAMAKLPICFFITSSTSSPKAGKINRFFTETPIAAQVAGREIAYDPMKTPKRATFPSNLYTDDSDDSDPEWE</sequence>
<evidence type="ECO:0000259" key="3">
    <source>
        <dbReference type="Pfam" id="PF24883"/>
    </source>
</evidence>
<feature type="region of interest" description="Disordered" evidence="2">
    <location>
        <begin position="387"/>
        <end position="411"/>
    </location>
</feature>
<evidence type="ECO:0000256" key="2">
    <source>
        <dbReference type="SAM" id="MobiDB-lite"/>
    </source>
</evidence>
<keyword evidence="1" id="KW-0677">Repeat</keyword>
<dbReference type="OrthoDB" id="2836847at2759"/>
<keyword evidence="5" id="KW-1185">Reference proteome</keyword>
<evidence type="ECO:0000313" key="4">
    <source>
        <dbReference type="EMBL" id="EAU82365.2"/>
    </source>
</evidence>
<accession>A8P7Z3</accession>
<proteinExistence type="predicted"/>
<feature type="compositionally biased region" description="Acidic residues" evidence="2">
    <location>
        <begin position="401"/>
        <end position="411"/>
    </location>
</feature>
<name>A8P7Z3_COPC7</name>
<dbReference type="EMBL" id="AACS02000005">
    <property type="protein sequence ID" value="EAU82365.2"/>
    <property type="molecule type" value="Genomic_DNA"/>
</dbReference>
<evidence type="ECO:0000313" key="5">
    <source>
        <dbReference type="Proteomes" id="UP000001861"/>
    </source>
</evidence>
<dbReference type="SUPFAM" id="SSF52540">
    <property type="entry name" value="P-loop containing nucleoside triphosphate hydrolases"/>
    <property type="match status" value="1"/>
</dbReference>
<comment type="caution">
    <text evidence="4">The sequence shown here is derived from an EMBL/GenBank/DDBJ whole genome shotgun (WGS) entry which is preliminary data.</text>
</comment>
<dbReference type="Gene3D" id="3.40.50.300">
    <property type="entry name" value="P-loop containing nucleotide triphosphate hydrolases"/>
    <property type="match status" value="1"/>
</dbReference>
<dbReference type="RefSeq" id="XP_001839462.2">
    <property type="nucleotide sequence ID" value="XM_001839410.2"/>
</dbReference>
<dbReference type="Pfam" id="PF24883">
    <property type="entry name" value="NPHP3_N"/>
    <property type="match status" value="1"/>
</dbReference>
<dbReference type="Proteomes" id="UP000001861">
    <property type="component" value="Unassembled WGS sequence"/>
</dbReference>
<evidence type="ECO:0000256" key="1">
    <source>
        <dbReference type="ARBA" id="ARBA00022737"/>
    </source>
</evidence>
<dbReference type="AlphaFoldDB" id="A8P7Z3"/>
<dbReference type="HOGENOM" id="CLU_683367_0_0_1"/>
<dbReference type="STRING" id="240176.A8P7Z3"/>
<reference evidence="4 5" key="1">
    <citation type="journal article" date="2010" name="Proc. Natl. Acad. Sci. U.S.A.">
        <title>Insights into evolution of multicellular fungi from the assembled chromosomes of the mushroom Coprinopsis cinerea (Coprinus cinereus).</title>
        <authorList>
            <person name="Stajich J.E."/>
            <person name="Wilke S.K."/>
            <person name="Ahren D."/>
            <person name="Au C.H."/>
            <person name="Birren B.W."/>
            <person name="Borodovsky M."/>
            <person name="Burns C."/>
            <person name="Canback B."/>
            <person name="Casselton L.A."/>
            <person name="Cheng C.K."/>
            <person name="Deng J."/>
            <person name="Dietrich F.S."/>
            <person name="Fargo D.C."/>
            <person name="Farman M.L."/>
            <person name="Gathman A.C."/>
            <person name="Goldberg J."/>
            <person name="Guigo R."/>
            <person name="Hoegger P.J."/>
            <person name="Hooker J.B."/>
            <person name="Huggins A."/>
            <person name="James T.Y."/>
            <person name="Kamada T."/>
            <person name="Kilaru S."/>
            <person name="Kodira C."/>
            <person name="Kues U."/>
            <person name="Kupfer D."/>
            <person name="Kwan H.S."/>
            <person name="Lomsadze A."/>
            <person name="Li W."/>
            <person name="Lilly W.W."/>
            <person name="Ma L.J."/>
            <person name="Mackey A.J."/>
            <person name="Manning G."/>
            <person name="Martin F."/>
            <person name="Muraguchi H."/>
            <person name="Natvig D.O."/>
            <person name="Palmerini H."/>
            <person name="Ramesh M.A."/>
            <person name="Rehmeyer C.J."/>
            <person name="Roe B.A."/>
            <person name="Shenoy N."/>
            <person name="Stanke M."/>
            <person name="Ter-Hovhannisyan V."/>
            <person name="Tunlid A."/>
            <person name="Velagapudi R."/>
            <person name="Vision T.J."/>
            <person name="Zeng Q."/>
            <person name="Zolan M.E."/>
            <person name="Pukkila P.J."/>
        </authorList>
    </citation>
    <scope>NUCLEOTIDE SEQUENCE [LARGE SCALE GENOMIC DNA]</scope>
    <source>
        <strain evidence="5">Okayama-7 / 130 / ATCC MYA-4618 / FGSC 9003</strain>
    </source>
</reference>
<dbReference type="InterPro" id="IPR027417">
    <property type="entry name" value="P-loop_NTPase"/>
</dbReference>
<protein>
    <recommendedName>
        <fullName evidence="3">Nephrocystin 3-like N-terminal domain-containing protein</fullName>
    </recommendedName>
</protein>
<dbReference type="InterPro" id="IPR056884">
    <property type="entry name" value="NPHP3-like_N"/>
</dbReference>
<feature type="domain" description="Nephrocystin 3-like N-terminal" evidence="3">
    <location>
        <begin position="186"/>
        <end position="353"/>
    </location>
</feature>
<dbReference type="GeneID" id="6016076"/>
<gene>
    <name evidence="4" type="ORF">CC1G_06675</name>
</gene>
<dbReference type="KEGG" id="cci:CC1G_06675"/>
<organism evidence="4 5">
    <name type="scientific">Coprinopsis cinerea (strain Okayama-7 / 130 / ATCC MYA-4618 / FGSC 9003)</name>
    <name type="common">Inky cap fungus</name>
    <name type="synonym">Hormographiella aspergillata</name>
    <dbReference type="NCBI Taxonomy" id="240176"/>
    <lineage>
        <taxon>Eukaryota</taxon>
        <taxon>Fungi</taxon>
        <taxon>Dikarya</taxon>
        <taxon>Basidiomycota</taxon>
        <taxon>Agaricomycotina</taxon>
        <taxon>Agaricomycetes</taxon>
        <taxon>Agaricomycetidae</taxon>
        <taxon>Agaricales</taxon>
        <taxon>Agaricineae</taxon>
        <taxon>Psathyrellaceae</taxon>
        <taxon>Coprinopsis</taxon>
    </lineage>
</organism>
<dbReference type="VEuPathDB" id="FungiDB:CC1G_06675"/>